<dbReference type="AlphaFoldDB" id="A0AAU8RZN9"/>
<gene>
    <name evidence="1" type="ORF">M666_14475</name>
</gene>
<accession>A0AAU8RZN9</accession>
<dbReference type="Proteomes" id="UP000030786">
    <property type="component" value="Chromosome"/>
</dbReference>
<organism evidence="1 2">
    <name type="scientific">Cellulophaga baltica 18</name>
    <dbReference type="NCBI Taxonomy" id="1348584"/>
    <lineage>
        <taxon>Bacteria</taxon>
        <taxon>Pseudomonadati</taxon>
        <taxon>Bacteroidota</taxon>
        <taxon>Flavobacteriia</taxon>
        <taxon>Flavobacteriales</taxon>
        <taxon>Flavobacteriaceae</taxon>
        <taxon>Cellulophaga</taxon>
    </lineage>
</organism>
<dbReference type="EMBL" id="CP009976">
    <property type="protein sequence ID" value="AIZ42674.1"/>
    <property type="molecule type" value="Genomic_DNA"/>
</dbReference>
<evidence type="ECO:0000313" key="1">
    <source>
        <dbReference type="EMBL" id="AIZ42674.1"/>
    </source>
</evidence>
<evidence type="ECO:0000313" key="2">
    <source>
        <dbReference type="Proteomes" id="UP000030786"/>
    </source>
</evidence>
<protein>
    <submittedName>
        <fullName evidence="1">Uncharacterized protein</fullName>
    </submittedName>
</protein>
<proteinExistence type="predicted"/>
<dbReference type="KEGG" id="cbat:M666_14475"/>
<name>A0AAU8RZN9_9FLAO</name>
<sequence length="161" mass="18679">MGTRSDSFIRVSINSELARLQLSTTKDTNEHYSKATKLIVKNYAAHLKLTTEYERITKLLEYYGNDDQPCRVKEINNFYLRTEIEQSEELTKEELKSYSLDYIPNTGNNRDTYYFTKLVQVNTGMVIISNYDQQLLIAYFVFGNDKKAIKAYSDSFKGGDC</sequence>
<reference evidence="1 2" key="1">
    <citation type="journal article" date="2014" name="Environ. Microbiol.">
        <title>Contrasting genomic patterns and infection strategies of two co-existing Bacteroidetes podovirus genera.</title>
        <authorList>
            <person name="Holmfeldt K."/>
            <person name="Howard-Varona C."/>
            <person name="Solonenko N."/>
            <person name="Sullivan M.B."/>
        </authorList>
    </citation>
    <scope>NUCLEOTIDE SEQUENCE [LARGE SCALE GENOMIC DNA]</scope>
    <source>
        <strain evidence="1 2">18</strain>
    </source>
</reference>